<keyword evidence="2" id="KW-1185">Reference proteome</keyword>
<comment type="caution">
    <text evidence="1">The sequence shown here is derived from an EMBL/GenBank/DDBJ whole genome shotgun (WGS) entry which is preliminary data.</text>
</comment>
<name>A0AAV7LBG5_PLEWA</name>
<dbReference type="Proteomes" id="UP001066276">
    <property type="component" value="Chromosome 11"/>
</dbReference>
<dbReference type="EMBL" id="JANPWB010000015">
    <property type="protein sequence ID" value="KAJ1088890.1"/>
    <property type="molecule type" value="Genomic_DNA"/>
</dbReference>
<organism evidence="1 2">
    <name type="scientific">Pleurodeles waltl</name>
    <name type="common">Iberian ribbed newt</name>
    <dbReference type="NCBI Taxonomy" id="8319"/>
    <lineage>
        <taxon>Eukaryota</taxon>
        <taxon>Metazoa</taxon>
        <taxon>Chordata</taxon>
        <taxon>Craniata</taxon>
        <taxon>Vertebrata</taxon>
        <taxon>Euteleostomi</taxon>
        <taxon>Amphibia</taxon>
        <taxon>Batrachia</taxon>
        <taxon>Caudata</taxon>
        <taxon>Salamandroidea</taxon>
        <taxon>Salamandridae</taxon>
        <taxon>Pleurodelinae</taxon>
        <taxon>Pleurodeles</taxon>
    </lineage>
</organism>
<evidence type="ECO:0000313" key="2">
    <source>
        <dbReference type="Proteomes" id="UP001066276"/>
    </source>
</evidence>
<dbReference type="AlphaFoldDB" id="A0AAV7LBG5"/>
<sequence>MRWACASPTLKTWKKQRLAGPRQLAVKVGPAWWRESEQLVTPDGAAEVLSDQFHTTKAKRTGKQVIVSLTTNAHALIFRAKTFDIGLSLLGRRQALIMGAYPSGSDQLELTRLQRQSTVATTEIHNKKQQHYTQ</sequence>
<gene>
    <name evidence="1" type="ORF">NDU88_002044</name>
</gene>
<accession>A0AAV7LBG5</accession>
<protein>
    <submittedName>
        <fullName evidence="1">Uncharacterized protein</fullName>
    </submittedName>
</protein>
<evidence type="ECO:0000313" key="1">
    <source>
        <dbReference type="EMBL" id="KAJ1088890.1"/>
    </source>
</evidence>
<proteinExistence type="predicted"/>
<reference evidence="1" key="1">
    <citation type="journal article" date="2022" name="bioRxiv">
        <title>Sequencing and chromosome-scale assembly of the giantPleurodeles waltlgenome.</title>
        <authorList>
            <person name="Brown T."/>
            <person name="Elewa A."/>
            <person name="Iarovenko S."/>
            <person name="Subramanian E."/>
            <person name="Araus A.J."/>
            <person name="Petzold A."/>
            <person name="Susuki M."/>
            <person name="Suzuki K.-i.T."/>
            <person name="Hayashi T."/>
            <person name="Toyoda A."/>
            <person name="Oliveira C."/>
            <person name="Osipova E."/>
            <person name="Leigh N.D."/>
            <person name="Simon A."/>
            <person name="Yun M.H."/>
        </authorList>
    </citation>
    <scope>NUCLEOTIDE SEQUENCE</scope>
    <source>
        <strain evidence="1">20211129_DDA</strain>
        <tissue evidence="1">Liver</tissue>
    </source>
</reference>